<dbReference type="PANTHER" id="PTHR24020:SF15">
    <property type="entry name" value="COLLAGEN ALPHA-1(XIV) CHAIN"/>
    <property type="match status" value="1"/>
</dbReference>
<dbReference type="SUPFAM" id="SSF49265">
    <property type="entry name" value="Fibronectin type III"/>
    <property type="match status" value="7"/>
</dbReference>
<protein>
    <submittedName>
        <fullName evidence="15">Collagen, type XIV, alpha 1b</fullName>
    </submittedName>
</protein>
<dbReference type="InterPro" id="IPR002035">
    <property type="entry name" value="VWF_A"/>
</dbReference>
<proteinExistence type="inferred from homology"/>
<dbReference type="Gene3D" id="3.40.50.410">
    <property type="entry name" value="von Willebrand factor, type A domain"/>
    <property type="match status" value="2"/>
</dbReference>
<evidence type="ECO:0000256" key="4">
    <source>
        <dbReference type="ARBA" id="ARBA00022729"/>
    </source>
</evidence>
<dbReference type="Gene3D" id="2.60.40.10">
    <property type="entry name" value="Immunoglobulins"/>
    <property type="match status" value="7"/>
</dbReference>
<comment type="similarity">
    <text evidence="10">Belongs to the fibril-associated collagens with interrupted helices (FACIT) family.</text>
</comment>
<dbReference type="InterPro" id="IPR036465">
    <property type="entry name" value="vWFA_dom_sf"/>
</dbReference>
<dbReference type="SMART" id="SM00210">
    <property type="entry name" value="TSPN"/>
    <property type="match status" value="1"/>
</dbReference>
<dbReference type="InterPro" id="IPR013320">
    <property type="entry name" value="ConA-like_dom_sf"/>
</dbReference>
<dbReference type="CDD" id="cd00063">
    <property type="entry name" value="FN3"/>
    <property type="match status" value="6"/>
</dbReference>
<evidence type="ECO:0000256" key="6">
    <source>
        <dbReference type="ARBA" id="ARBA00022889"/>
    </source>
</evidence>
<keyword evidence="12" id="KW-1133">Transmembrane helix</keyword>
<keyword evidence="9" id="KW-0379">Hydroxylation</keyword>
<evidence type="ECO:0000256" key="7">
    <source>
        <dbReference type="ARBA" id="ARBA00023119"/>
    </source>
</evidence>
<feature type="domain" description="Fibronectin type-III" evidence="14">
    <location>
        <begin position="510"/>
        <end position="598"/>
    </location>
</feature>
<reference evidence="15" key="1">
    <citation type="submission" date="2025-08" db="UniProtKB">
        <authorList>
            <consortium name="Ensembl"/>
        </authorList>
    </citation>
    <scope>IDENTIFICATION</scope>
</reference>
<feature type="region of interest" description="Disordered" evidence="11">
    <location>
        <begin position="1388"/>
        <end position="1490"/>
    </location>
</feature>
<keyword evidence="7" id="KW-0176">Collagen</keyword>
<feature type="compositionally biased region" description="Low complexity" evidence="11">
    <location>
        <begin position="1422"/>
        <end position="1434"/>
    </location>
</feature>
<dbReference type="PRINTS" id="PR00453">
    <property type="entry name" value="VWFADOMAIN"/>
</dbReference>
<keyword evidence="12" id="KW-0812">Transmembrane</keyword>
<keyword evidence="5" id="KW-0677">Repeat</keyword>
<dbReference type="GO" id="GO:0005615">
    <property type="term" value="C:extracellular space"/>
    <property type="evidence" value="ECO:0007669"/>
    <property type="project" value="TreeGrafter"/>
</dbReference>
<dbReference type="Gene3D" id="2.60.120.200">
    <property type="match status" value="1"/>
</dbReference>
<accession>A0A8C1ZQ95</accession>
<feature type="domain" description="Fibronectin type-III" evidence="14">
    <location>
        <begin position="418"/>
        <end position="507"/>
    </location>
</feature>
<dbReference type="FunFam" id="3.40.50.410:FF:000001">
    <property type="entry name" value="Collagen, type XII, alpha 1"/>
    <property type="match status" value="2"/>
</dbReference>
<dbReference type="CDD" id="cd01482">
    <property type="entry name" value="vWA_collagen_alphaI-XII-like"/>
    <property type="match status" value="2"/>
</dbReference>
<dbReference type="Pfam" id="PF00092">
    <property type="entry name" value="VWA"/>
    <property type="match status" value="2"/>
</dbReference>
<dbReference type="SMART" id="SM00060">
    <property type="entry name" value="FN3"/>
    <property type="match status" value="7"/>
</dbReference>
<evidence type="ECO:0000256" key="3">
    <source>
        <dbReference type="ARBA" id="ARBA00022530"/>
    </source>
</evidence>
<dbReference type="PROSITE" id="PS50853">
    <property type="entry name" value="FN3"/>
    <property type="match status" value="5"/>
</dbReference>
<dbReference type="Proteomes" id="UP000694700">
    <property type="component" value="Unplaced"/>
</dbReference>
<feature type="domain" description="Fibronectin type-III" evidence="14">
    <location>
        <begin position="599"/>
        <end position="691"/>
    </location>
</feature>
<dbReference type="PANTHER" id="PTHR24020">
    <property type="entry name" value="COLLAGEN ALPHA"/>
    <property type="match status" value="1"/>
</dbReference>
<evidence type="ECO:0000256" key="5">
    <source>
        <dbReference type="ARBA" id="ARBA00022737"/>
    </source>
</evidence>
<dbReference type="GO" id="GO:0005581">
    <property type="term" value="C:collagen trimer"/>
    <property type="evidence" value="ECO:0007669"/>
    <property type="project" value="UniProtKB-KW"/>
</dbReference>
<dbReference type="InterPro" id="IPR036116">
    <property type="entry name" value="FN3_sf"/>
</dbReference>
<feature type="domain" description="VWFA" evidence="13">
    <location>
        <begin position="967"/>
        <end position="1144"/>
    </location>
</feature>
<keyword evidence="2" id="KW-0964">Secreted</keyword>
<evidence type="ECO:0000313" key="16">
    <source>
        <dbReference type="Proteomes" id="UP000694700"/>
    </source>
</evidence>
<dbReference type="InterPro" id="IPR008160">
    <property type="entry name" value="Collagen"/>
</dbReference>
<dbReference type="InterPro" id="IPR013783">
    <property type="entry name" value="Ig-like_fold"/>
</dbReference>
<evidence type="ECO:0000259" key="13">
    <source>
        <dbReference type="PROSITE" id="PS50234"/>
    </source>
</evidence>
<comment type="subcellular location">
    <subcellularLocation>
        <location evidence="1">Secreted</location>
        <location evidence="1">Extracellular space</location>
        <location evidence="1">Extracellular matrix</location>
    </subcellularLocation>
</comment>
<feature type="transmembrane region" description="Helical" evidence="12">
    <location>
        <begin position="17"/>
        <end position="34"/>
    </location>
</feature>
<evidence type="ECO:0000256" key="2">
    <source>
        <dbReference type="ARBA" id="ARBA00022525"/>
    </source>
</evidence>
<dbReference type="GO" id="GO:0007155">
    <property type="term" value="P:cell adhesion"/>
    <property type="evidence" value="ECO:0007669"/>
    <property type="project" value="UniProtKB-KW"/>
</dbReference>
<dbReference type="PROSITE" id="PS50234">
    <property type="entry name" value="VWFA"/>
    <property type="match status" value="2"/>
</dbReference>
<evidence type="ECO:0000259" key="14">
    <source>
        <dbReference type="PROSITE" id="PS50853"/>
    </source>
</evidence>
<dbReference type="SUPFAM" id="SSF49899">
    <property type="entry name" value="Concanavalin A-like lectins/glucanases"/>
    <property type="match status" value="1"/>
</dbReference>
<dbReference type="FunFam" id="2.60.40.10:FF:000444">
    <property type="entry name" value="Collagen alpha-1(XIV) chain isoform X2"/>
    <property type="match status" value="1"/>
</dbReference>
<keyword evidence="6" id="KW-0130">Cell adhesion</keyword>
<dbReference type="SUPFAM" id="SSF53300">
    <property type="entry name" value="vWA-like"/>
    <property type="match status" value="2"/>
</dbReference>
<organism evidence="15 16">
    <name type="scientific">Cyprinus carpio</name>
    <name type="common">Common carp</name>
    <dbReference type="NCBI Taxonomy" id="7962"/>
    <lineage>
        <taxon>Eukaryota</taxon>
        <taxon>Metazoa</taxon>
        <taxon>Chordata</taxon>
        <taxon>Craniata</taxon>
        <taxon>Vertebrata</taxon>
        <taxon>Euteleostomi</taxon>
        <taxon>Actinopterygii</taxon>
        <taxon>Neopterygii</taxon>
        <taxon>Teleostei</taxon>
        <taxon>Ostariophysi</taxon>
        <taxon>Cypriniformes</taxon>
        <taxon>Cyprinidae</taxon>
        <taxon>Cyprininae</taxon>
        <taxon>Cyprinus</taxon>
    </lineage>
</organism>
<dbReference type="Ensembl" id="ENSCCRT00015096790.1">
    <property type="protein sequence ID" value="ENSCCRP00015093759.1"/>
    <property type="gene ID" value="ENSCCRG00015037669.1"/>
</dbReference>
<dbReference type="FunFam" id="2.60.40.10:FF:000480">
    <property type="entry name" value="Collagen, type XII, alpha 1"/>
    <property type="match status" value="1"/>
</dbReference>
<dbReference type="FunFam" id="2.60.40.10:FF:000234">
    <property type="entry name" value="Collagen, type XII, alpha 1"/>
    <property type="match status" value="3"/>
</dbReference>
<keyword evidence="12" id="KW-0472">Membrane</keyword>
<feature type="region of interest" description="Disordered" evidence="11">
    <location>
        <begin position="1524"/>
        <end position="1615"/>
    </location>
</feature>
<evidence type="ECO:0000256" key="9">
    <source>
        <dbReference type="ARBA" id="ARBA00023278"/>
    </source>
</evidence>
<feature type="domain" description="VWFA" evidence="13">
    <location>
        <begin position="139"/>
        <end position="311"/>
    </location>
</feature>
<name>A0A8C1ZQ95_CYPCA</name>
<feature type="domain" description="Fibronectin type-III" evidence="14">
    <location>
        <begin position="767"/>
        <end position="857"/>
    </location>
</feature>
<evidence type="ECO:0000256" key="10">
    <source>
        <dbReference type="ARBA" id="ARBA00049648"/>
    </source>
</evidence>
<keyword evidence="8" id="KW-0325">Glycoprotein</keyword>
<evidence type="ECO:0000313" key="15">
    <source>
        <dbReference type="Ensembl" id="ENSCCRP00015093759.1"/>
    </source>
</evidence>
<sequence length="1615" mass="175345">LTSTESRVNIFKRYSKVIFLRAVFSGFAVFAVLMPRRLCFKELSSNTLGVTWTEPKGAFDSYVVLYSTDSGEKSCLFPLLVIIAQNTGNVTPAGSGRVFRTPQDKRVTLTQQPQRLCRRDISVEIDVDGFTCRTPAIADIVILVDGSWSIGRINFRLVRMFLESLVRAFAVGSKHTRVGLAQYSGDPRIEWHLNTHSTKEAVIEAVKNLPYKGGNTFTGLALKYILENSFKAESGSRPDVPKIGILITDGKSQDDVLTPAQTLRDAGNELFAIGVKNADENELRAIASPPEDTHVYNVADFSVMSSIVEGLTRSVCERVSELSREITKTLTAGCICVTARSFRVSWTRAAGPVEKYRVVYYSSSESRPEEVVVNGDENSVVLRYLNSLTEYKITVFAIYSNAASEALRGSETTLALPAVSDLELHDITHSSMRVRWRKAEGASGYTILYGPMTEGESADEKEIKVSDSVTQVELDSLTPATEYIVTVYALYGEEVSETMNAQGTTLRLTPARNLRISDISHSSAKLSWDTASRKVKGYRIVYVKTDAVETNKVEVGQVTTLLLRNLTSLTEYTVAIFALYDEGQAEPLTDSFTTSEVPLPLDLRCTDVSTDSFRVMWQHAASDVSFYRLTWRPTAGGETKKVLINDDPNWFVITGLKPLTEYEVSLSAIYRDESESDPVKISETTGLTSCQRLAIRNLQLSDVTTFSMRVSWDPLGPNVRQYRVWYISTRGDRAEQTVSVQAGCVSQEVICYMCMIPVSCSTVPLSAPSNLRVSEEWYNRFRISWDTPPSPTMGYRIVYQPTSAAGRALETFVGDDVNTMLIVNLLSGTEYSVKVIATYTTGSSEALSGRAQTLYLGVSNLSTFQVRSSSMCVQWQPHRHANLYRLVLQSPPNGEKQEVKLSGSTSRHCFNDLTANTQYTISIHAQLQDTEGPAFLWPQLRPPYPATPAPPPTLPATKEVCRAAKADLVFLVDGSWSIGDDNFQKIIRFLYSTAGALDRIGPDGTQVAIAQFSDDARTEFRLSSYDNKENLLDAIQRISYKGGNTKTGRAMQHVKDSVFSAVGGARRGVSKVLVVLTDGRSQDNVLQVSQDIQTEGYIVFAIGFADADYGELVSIASKPSERHVFFVDDLDAFTKIEEKLITLVCEAASATCPSVPMSGSTSPGFRMMEMFGLVEHLYSGVSGVSMEPGTFNSFSSFRLGSGALVTQPTRFIHPEGLPSDYTITMLFRLLPETPQEPFALWEVLNSNNEPLVGVILDHGGKTLTYFNTDYNGDFQTVTFEGPDIQKLFYGSFHKLHIAISKTSALVMVDCTPAGEKTVNAAKNISTDGVEVLGRMVRSRGAKDNSAPFQLQSFDIVCSTSWARRDKCCELPSLRKEAECPSLPRACTCTQDSKGPPGPAGPPGGLGIRGARGDRGEPGPVGPVGAVGDAGVPGAQGPPGPPGPSGRSIRGPPGGPGATGAPGENGPPGPTGDQGPPVCGEKGERGEVQSTTSVQAIARQVCEQLIQSHMARYNSILNLIPSQPVSIRTVPGPAGEPGRQGPPGPQGEQGPPGRPGFPGSNGENGLPGARGPLGEKGEKGSPGVGVQGPRGPAGPPGEHTHTHTHTHKHLHLWSKN</sequence>
<evidence type="ECO:0000256" key="8">
    <source>
        <dbReference type="ARBA" id="ARBA00023180"/>
    </source>
</evidence>
<dbReference type="InterPro" id="IPR048287">
    <property type="entry name" value="TSPN-like_N"/>
</dbReference>
<dbReference type="GO" id="GO:0005614">
    <property type="term" value="C:interstitial matrix"/>
    <property type="evidence" value="ECO:0007669"/>
    <property type="project" value="TreeGrafter"/>
</dbReference>
<dbReference type="FunFam" id="2.60.120.200:FF:000008">
    <property type="entry name" value="Collagen type XII alpha 1 chain"/>
    <property type="match status" value="1"/>
</dbReference>
<feature type="domain" description="Fibronectin type-III" evidence="14">
    <location>
        <begin position="326"/>
        <end position="417"/>
    </location>
</feature>
<dbReference type="Pfam" id="PF00041">
    <property type="entry name" value="fn3"/>
    <property type="match status" value="5"/>
</dbReference>
<dbReference type="Pfam" id="PF01391">
    <property type="entry name" value="Collagen"/>
    <property type="match status" value="1"/>
</dbReference>
<feature type="compositionally biased region" description="Basic residues" evidence="11">
    <location>
        <begin position="1601"/>
        <end position="1615"/>
    </location>
</feature>
<dbReference type="InterPro" id="IPR003961">
    <property type="entry name" value="FN3_dom"/>
</dbReference>
<evidence type="ECO:0000256" key="12">
    <source>
        <dbReference type="SAM" id="Phobius"/>
    </source>
</evidence>
<dbReference type="InterPro" id="IPR050525">
    <property type="entry name" value="ECM_Assembly_Org"/>
</dbReference>
<dbReference type="SMART" id="SM00327">
    <property type="entry name" value="VWA"/>
    <property type="match status" value="2"/>
</dbReference>
<evidence type="ECO:0000256" key="11">
    <source>
        <dbReference type="SAM" id="MobiDB-lite"/>
    </source>
</evidence>
<evidence type="ECO:0000256" key="1">
    <source>
        <dbReference type="ARBA" id="ARBA00004498"/>
    </source>
</evidence>
<keyword evidence="3" id="KW-0272">Extracellular matrix</keyword>
<keyword evidence="4" id="KW-0732">Signal</keyword>